<dbReference type="EMBL" id="KV427605">
    <property type="protein sequence ID" value="KZT12596.1"/>
    <property type="molecule type" value="Genomic_DNA"/>
</dbReference>
<evidence type="ECO:0000256" key="1">
    <source>
        <dbReference type="SAM" id="MobiDB-lite"/>
    </source>
</evidence>
<keyword evidence="2" id="KW-0472">Membrane</keyword>
<feature type="compositionally biased region" description="Polar residues" evidence="1">
    <location>
        <begin position="22"/>
        <end position="34"/>
    </location>
</feature>
<protein>
    <submittedName>
        <fullName evidence="3">Uncharacterized protein</fullName>
    </submittedName>
</protein>
<sequence>MSTISNSAERVKQDATRVGPRSISSLPASTSTPRQRPASPSRPLPLTMSEEFTDILGGKLNIAPELPSSWSRRFLTVFLLPLLFILFIWLIALPYYRDWKEEHHRKAVRRRFGIPDHDTRAFVVAHAAVKAAKEEKLKAERREKEAQANGNEEKKQREATGSMIASQAGDHAPQQSEDVRGTSRIARAAATPPPARPKGILITPPSPGVTHFPGDFDGPSSQPADVSPEPSVRIHRPGQIPPKSPFPPALKRPRDENGQNDTDRGTKKGRANGKRRVSFEDEMQIVEISLQKRGSKRVADAEDDASIEATRASDRDKRARKGSLEVVIEQSDEEMDIEEDRDTNLSRQAQPASRGKKRDRSEAGSTLDREGSFGDDEDDGEQKVRRHRKKRATAQKEPGSRGQKRGREAEESESEEESDSPKRRDTRKKRGKTDFEDEISSDPLCKGRRIGEEWDANGVRYKVGPNGQRLRQALLKRSRSRFPMPKDSQHPDRAANVDILVEKWLSEEEYQAAKERRELAWQEEDVHGDVEDFMKAGKTILYAPAAAHGAASIVAGLGIHVNPFQRSQFGVTRRVAPIVNPALPAAPDAPKPRPVRSYSKWEKQDLEAAAMSRIREKAAAAEEARKAAATRSSQASIVTTVSFAPAATQPSNNVPATSNMFSTPPTSGPSTTTSNVLSASSVAAPAATKPASPAPSAPTLAFSFPSSIPTTSQMGPPSLIPTRSSGSVESQPAASASTGTAQGAQPSAQMQTSGTAPAPTFSWTKPQGATTLAPPAVFQQPASSASSFNAQQAGMNAEPAAPSGTPSLLSRLGPQVSSAPAQPAGPSSGMPTFTFTPPSAPPSSSTANTSSFQTAPFSATNTSSAAAPAPATAAQAPSFSFNFPQPSHAATPAITMSRATPPDDVMNVEPAKPADSMFVFGAPTQTAPNPPSTFTFAPSTPVKPSSVSFANVSTPQSSTTPTSNPFSTTPKVPPPQSVYGGFGSGGRALTAAPSGNAVPSSQPMVQQNVPQFAFSQPAPQPTFSQPAPQSTLGGNASAPAAQQGTVSFNFGPTSVPGAGSSMEGQQSTSQFTFGSGKGTTTPVPSAPSQSQQPLFHFGASAPSANATVKPGFGTQQPASTNAFGGQPAAFSSGFSAQPNAPTPVANQAAGGFGSQPLFGGQATNPNPQPAPSAPMTANTNASTHQFGAAAPPIFIFGKQN</sequence>
<evidence type="ECO:0000256" key="2">
    <source>
        <dbReference type="SAM" id="Phobius"/>
    </source>
</evidence>
<feature type="transmembrane region" description="Helical" evidence="2">
    <location>
        <begin position="74"/>
        <end position="96"/>
    </location>
</feature>
<feature type="compositionally biased region" description="Basic residues" evidence="1">
    <location>
        <begin position="267"/>
        <end position="276"/>
    </location>
</feature>
<feature type="compositionally biased region" description="Basic residues" evidence="1">
    <location>
        <begin position="384"/>
        <end position="393"/>
    </location>
</feature>
<feature type="compositionally biased region" description="Polar residues" evidence="1">
    <location>
        <begin position="1113"/>
        <end position="1123"/>
    </location>
</feature>
<feature type="compositionally biased region" description="Acidic residues" evidence="1">
    <location>
        <begin position="330"/>
        <end position="341"/>
    </location>
</feature>
<name>A0A165I4V2_9APHY</name>
<feature type="compositionally biased region" description="Low complexity" evidence="1">
    <location>
        <begin position="953"/>
        <end position="970"/>
    </location>
</feature>
<feature type="compositionally biased region" description="Polar residues" evidence="1">
    <location>
        <begin position="1062"/>
        <end position="1073"/>
    </location>
</feature>
<keyword evidence="2" id="KW-1133">Transmembrane helix</keyword>
<feature type="region of interest" description="Disordered" evidence="1">
    <location>
        <begin position="705"/>
        <end position="871"/>
    </location>
</feature>
<feature type="region of interest" description="Disordered" evidence="1">
    <location>
        <begin position="647"/>
        <end position="676"/>
    </location>
</feature>
<evidence type="ECO:0000313" key="3">
    <source>
        <dbReference type="EMBL" id="KZT12596.1"/>
    </source>
</evidence>
<reference evidence="3 4" key="1">
    <citation type="journal article" date="2016" name="Mol. Biol. Evol.">
        <title>Comparative Genomics of Early-Diverging Mushroom-Forming Fungi Provides Insights into the Origins of Lignocellulose Decay Capabilities.</title>
        <authorList>
            <person name="Nagy L.G."/>
            <person name="Riley R."/>
            <person name="Tritt A."/>
            <person name="Adam C."/>
            <person name="Daum C."/>
            <person name="Floudas D."/>
            <person name="Sun H."/>
            <person name="Yadav J.S."/>
            <person name="Pangilinan J."/>
            <person name="Larsson K.H."/>
            <person name="Matsuura K."/>
            <person name="Barry K."/>
            <person name="Labutti K."/>
            <person name="Kuo R."/>
            <person name="Ohm R.A."/>
            <person name="Bhattacharya S.S."/>
            <person name="Shirouzu T."/>
            <person name="Yoshinaga Y."/>
            <person name="Martin F.M."/>
            <person name="Grigoriev I.V."/>
            <person name="Hibbett D.S."/>
        </authorList>
    </citation>
    <scope>NUCLEOTIDE SEQUENCE [LARGE SCALE GENOMIC DNA]</scope>
    <source>
        <strain evidence="3 4">93-53</strain>
    </source>
</reference>
<feature type="region of interest" description="Disordered" evidence="1">
    <location>
        <begin position="947"/>
        <end position="1095"/>
    </location>
</feature>
<feature type="compositionally biased region" description="Low complexity" evidence="1">
    <location>
        <begin position="1079"/>
        <end position="1093"/>
    </location>
</feature>
<feature type="compositionally biased region" description="Polar residues" evidence="1">
    <location>
        <begin position="1175"/>
        <end position="1184"/>
    </location>
</feature>
<feature type="compositionally biased region" description="Low complexity" evidence="1">
    <location>
        <begin position="662"/>
        <end position="676"/>
    </location>
</feature>
<feature type="compositionally biased region" description="Low complexity" evidence="1">
    <location>
        <begin position="733"/>
        <end position="745"/>
    </location>
</feature>
<feature type="compositionally biased region" description="Basic and acidic residues" evidence="1">
    <location>
        <begin position="252"/>
        <end position="266"/>
    </location>
</feature>
<feature type="compositionally biased region" description="Low complexity" evidence="1">
    <location>
        <begin position="813"/>
        <end position="871"/>
    </location>
</feature>
<feature type="compositionally biased region" description="Polar residues" evidence="1">
    <location>
        <begin position="708"/>
        <end position="732"/>
    </location>
</feature>
<accession>A0A165I4V2</accession>
<dbReference type="GeneID" id="63828435"/>
<dbReference type="OrthoDB" id="9451547at2759"/>
<dbReference type="RefSeq" id="XP_040770106.1">
    <property type="nucleotide sequence ID" value="XM_040911407.1"/>
</dbReference>
<feature type="compositionally biased region" description="Basic and acidic residues" evidence="1">
    <location>
        <begin position="134"/>
        <end position="158"/>
    </location>
</feature>
<organism evidence="3 4">
    <name type="scientific">Laetiporus sulphureus 93-53</name>
    <dbReference type="NCBI Taxonomy" id="1314785"/>
    <lineage>
        <taxon>Eukaryota</taxon>
        <taxon>Fungi</taxon>
        <taxon>Dikarya</taxon>
        <taxon>Basidiomycota</taxon>
        <taxon>Agaricomycotina</taxon>
        <taxon>Agaricomycetes</taxon>
        <taxon>Polyporales</taxon>
        <taxon>Laetiporus</taxon>
    </lineage>
</organism>
<dbReference type="AlphaFoldDB" id="A0A165I4V2"/>
<proteinExistence type="predicted"/>
<feature type="compositionally biased region" description="Polar residues" evidence="1">
    <location>
        <begin position="746"/>
        <end position="770"/>
    </location>
</feature>
<feature type="compositionally biased region" description="Pro residues" evidence="1">
    <location>
        <begin position="239"/>
        <end position="250"/>
    </location>
</feature>
<keyword evidence="2" id="KW-0812">Transmembrane</keyword>
<feature type="compositionally biased region" description="Polar residues" evidence="1">
    <location>
        <begin position="1022"/>
        <end position="1052"/>
    </location>
</feature>
<feature type="region of interest" description="Disordered" evidence="1">
    <location>
        <begin position="134"/>
        <end position="444"/>
    </location>
</feature>
<dbReference type="STRING" id="1314785.A0A165I4V2"/>
<evidence type="ECO:0000313" key="4">
    <source>
        <dbReference type="Proteomes" id="UP000076871"/>
    </source>
</evidence>
<feature type="compositionally biased region" description="Basic and acidic residues" evidence="1">
    <location>
        <begin position="359"/>
        <end position="372"/>
    </location>
</feature>
<keyword evidence="4" id="KW-1185">Reference proteome</keyword>
<dbReference type="Proteomes" id="UP000076871">
    <property type="component" value="Unassembled WGS sequence"/>
</dbReference>
<gene>
    <name evidence="3" type="ORF">LAESUDRAFT_746145</name>
</gene>
<feature type="region of interest" description="Disordered" evidence="1">
    <location>
        <begin position="1111"/>
        <end position="1184"/>
    </location>
</feature>
<feature type="region of interest" description="Disordered" evidence="1">
    <location>
        <begin position="1"/>
        <end position="46"/>
    </location>
</feature>
<dbReference type="InParanoid" id="A0A165I4V2"/>
<feature type="compositionally biased region" description="Polar residues" evidence="1">
    <location>
        <begin position="647"/>
        <end position="661"/>
    </location>
</feature>
<feature type="compositionally biased region" description="Low complexity" evidence="1">
    <location>
        <begin position="773"/>
        <end position="793"/>
    </location>
</feature>
<feature type="compositionally biased region" description="Polar residues" evidence="1">
    <location>
        <begin position="997"/>
        <end position="1009"/>
    </location>
</feature>